<keyword evidence="1" id="KW-1133">Transmembrane helix</keyword>
<reference evidence="2" key="1">
    <citation type="submission" date="2021-01" db="EMBL/GenBank/DDBJ databases">
        <authorList>
            <person name="Corre E."/>
            <person name="Pelletier E."/>
            <person name="Niang G."/>
            <person name="Scheremetjew M."/>
            <person name="Finn R."/>
            <person name="Kale V."/>
            <person name="Holt S."/>
            <person name="Cochrane G."/>
            <person name="Meng A."/>
            <person name="Brown T."/>
            <person name="Cohen L."/>
        </authorList>
    </citation>
    <scope>NUCLEOTIDE SEQUENCE</scope>
    <source>
        <strain evidence="2">CCMP3328</strain>
    </source>
</reference>
<keyword evidence="1" id="KW-0812">Transmembrane</keyword>
<organism evidence="2">
    <name type="scientific">Craspedostauros australis</name>
    <dbReference type="NCBI Taxonomy" id="1486917"/>
    <lineage>
        <taxon>Eukaryota</taxon>
        <taxon>Sar</taxon>
        <taxon>Stramenopiles</taxon>
        <taxon>Ochrophyta</taxon>
        <taxon>Bacillariophyta</taxon>
        <taxon>Bacillariophyceae</taxon>
        <taxon>Bacillariophycidae</taxon>
        <taxon>Naviculales</taxon>
        <taxon>Naviculaceae</taxon>
        <taxon>Craspedostauros</taxon>
    </lineage>
</organism>
<name>A0A7R9WN41_9STRA</name>
<evidence type="ECO:0000256" key="1">
    <source>
        <dbReference type="SAM" id="Phobius"/>
    </source>
</evidence>
<gene>
    <name evidence="2" type="ORF">CAUS1442_LOCUS839</name>
</gene>
<accession>A0A7R9WN41</accession>
<dbReference type="EMBL" id="HBEF01001318">
    <property type="protein sequence ID" value="CAD8328742.1"/>
    <property type="molecule type" value="Transcribed_RNA"/>
</dbReference>
<proteinExistence type="predicted"/>
<evidence type="ECO:0000313" key="2">
    <source>
        <dbReference type="EMBL" id="CAD8328742.1"/>
    </source>
</evidence>
<sequence length="156" mass="17201">MPTVLSPLKLVLLLRVILLLPIVLVVSMFALLLLPTALLLLMQLLSWFDVASVSVDWRLDAYLMAGSVGIASCQYCCPPEIAGRIAVALLRERERESQERRYCRAADVGGERRKGRTLQRKDLIVFSMAGGLSGSISQAAQRAWVSVPVTSERDDC</sequence>
<feature type="transmembrane region" description="Helical" evidence="1">
    <location>
        <begin position="12"/>
        <end position="41"/>
    </location>
</feature>
<dbReference type="AlphaFoldDB" id="A0A7R9WN41"/>
<protein>
    <submittedName>
        <fullName evidence="2">Uncharacterized protein</fullName>
    </submittedName>
</protein>
<keyword evidence="1" id="KW-0472">Membrane</keyword>